<feature type="transmembrane region" description="Helical" evidence="7">
    <location>
        <begin position="370"/>
        <end position="388"/>
    </location>
</feature>
<feature type="transmembrane region" description="Helical" evidence="7">
    <location>
        <begin position="146"/>
        <end position="164"/>
    </location>
</feature>
<sequence length="747" mass="81420">MGTNDNGPSGNETLQEKVEEQKGIVPGKKLFGTIEGVFIPTLLTILGVIMYLREGWVVGNAGLLGAWLIILLSFSITLATGLSLSSITTNIRIGAGGAFSIISQSLGLEVGGSIGIPLYLSQTLAVAMYIFGFRAGWLWIFPDHPAIVVDFAAFAILFVVAYISASLAFRIQYVILAIIISSFISIIWAAYGGSMQEPITWWGSFPGSPENGFAGIGFWGVFAVFFPAATGIMAGANMSGELKNPRKSIPLGTLLAIVISLVIYMLLAFWLATSATSDELVSNYTIMAEKAAWGQLIVAGLLGATFSSALSSIVGAPRILQALGDHKILPGSDWLAKRSSSGEPRNAMILTGIIVFLALLMRSLNAIAPLIAMFFLMTYAMINIVVLIEQNLQLVSFRPLFRIPKAVSFIGAFGCVLVMFIVNPIFSLFAVVIVVVIHGYLLEKHLKAPFGDVRSGLFVAIAEWAAKQSNKMAPSNERTWKANLLVPVEDPNILTGAFNFLKDITYPKGSIKILGLSGRVDEKKLTSRLIDLTSSFRKKGVFSSWTIIDTESFEENLVAGMEALSGSFFRPGILFINMDSFEGHDDKVRTVIQKASQRNIGVLLLAIHRNAAFGRMSSINLWIDDRSPDWDVSMDLGNQDLEILISYKLKKNWGASLRMITNVREKYNVYKAEEYLENLAEIARIPNVQNKVMLGDLKSNISRAPQASLNVFSLDTEPDFDLIRNIVEETGSSCLFALDSGEENALA</sequence>
<dbReference type="InterPro" id="IPR004841">
    <property type="entry name" value="AA-permease/SLC12A_dom"/>
</dbReference>
<feature type="transmembrane region" description="Helical" evidence="7">
    <location>
        <begin position="64"/>
        <end position="84"/>
    </location>
</feature>
<reference evidence="11 12" key="1">
    <citation type="submission" date="2020-06" db="EMBL/GenBank/DDBJ databases">
        <title>Methanolobus halotolerans sp. nov., isolated from a saline lake Tus in Siberia.</title>
        <authorList>
            <person name="Shen Y."/>
            <person name="Chen S.-C."/>
            <person name="Lai M.-C."/>
            <person name="Huang H.-H."/>
            <person name="Chiu H.-H."/>
            <person name="Tang S.-L."/>
            <person name="Rogozin D.Y."/>
            <person name="Degermendzhy A.G."/>
        </authorList>
    </citation>
    <scope>NUCLEOTIDE SEQUENCE [LARGE SCALE GENOMIC DNA]</scope>
    <source>
        <strain evidence="11 12">DSM 21339</strain>
    </source>
</reference>
<protein>
    <submittedName>
        <fullName evidence="11">Amino acid permease</fullName>
    </submittedName>
</protein>
<organism evidence="11 12">
    <name type="scientific">Methanolobus zinderi</name>
    <dbReference type="NCBI Taxonomy" id="536044"/>
    <lineage>
        <taxon>Archaea</taxon>
        <taxon>Methanobacteriati</taxon>
        <taxon>Methanobacteriota</taxon>
        <taxon>Stenosarchaea group</taxon>
        <taxon>Methanomicrobia</taxon>
        <taxon>Methanosarcinales</taxon>
        <taxon>Methanosarcinaceae</taxon>
        <taxon>Methanolobus</taxon>
    </lineage>
</organism>
<dbReference type="Pfam" id="PF21555">
    <property type="entry name" value="CCC_C_1st_pro"/>
    <property type="match status" value="1"/>
</dbReference>
<evidence type="ECO:0000256" key="1">
    <source>
        <dbReference type="ARBA" id="ARBA00004141"/>
    </source>
</evidence>
<dbReference type="EMBL" id="CP058215">
    <property type="protein sequence ID" value="QLC49603.1"/>
    <property type="molecule type" value="Genomic_DNA"/>
</dbReference>
<accession>A0A7D5I4G3</accession>
<feature type="transmembrane region" description="Helical" evidence="7">
    <location>
        <begin position="409"/>
        <end position="442"/>
    </location>
</feature>
<evidence type="ECO:0000256" key="6">
    <source>
        <dbReference type="ARBA" id="ARBA00023136"/>
    </source>
</evidence>
<dbReference type="Pfam" id="PF21554">
    <property type="entry name" value="CCC_C_2nd_pro"/>
    <property type="match status" value="1"/>
</dbReference>
<dbReference type="PANTHER" id="PTHR11827">
    <property type="entry name" value="SOLUTE CARRIER FAMILY 12, CATION COTRANSPORTERS"/>
    <property type="match status" value="1"/>
</dbReference>
<evidence type="ECO:0000256" key="2">
    <source>
        <dbReference type="ARBA" id="ARBA00010593"/>
    </source>
</evidence>
<dbReference type="InterPro" id="IPR048753">
    <property type="entry name" value="CCC_C_1st_subdom"/>
</dbReference>
<evidence type="ECO:0000259" key="9">
    <source>
        <dbReference type="Pfam" id="PF21554"/>
    </source>
</evidence>
<dbReference type="GO" id="GO:0016020">
    <property type="term" value="C:membrane"/>
    <property type="evidence" value="ECO:0007669"/>
    <property type="project" value="UniProtKB-SubCell"/>
</dbReference>
<feature type="transmembrane region" description="Helical" evidence="7">
    <location>
        <begin position="347"/>
        <end position="364"/>
    </location>
</feature>
<feature type="transmembrane region" description="Helical" evidence="7">
    <location>
        <begin position="211"/>
        <end position="236"/>
    </location>
</feature>
<evidence type="ECO:0000256" key="4">
    <source>
        <dbReference type="ARBA" id="ARBA00022692"/>
    </source>
</evidence>
<evidence type="ECO:0000256" key="5">
    <source>
        <dbReference type="ARBA" id="ARBA00022989"/>
    </source>
</evidence>
<feature type="domain" description="Amino acid permease/ SLC12A" evidence="8">
    <location>
        <begin position="37"/>
        <end position="460"/>
    </location>
</feature>
<keyword evidence="4 7" id="KW-0812">Transmembrane</keyword>
<gene>
    <name evidence="11" type="ORF">HWN40_04735</name>
</gene>
<dbReference type="GO" id="GO:0015377">
    <property type="term" value="F:chloride:monoatomic cation symporter activity"/>
    <property type="evidence" value="ECO:0007669"/>
    <property type="project" value="InterPro"/>
</dbReference>
<dbReference type="FunFam" id="1.20.1740.10:FF:000013">
    <property type="entry name" value="Solute carrier family 12 member"/>
    <property type="match status" value="1"/>
</dbReference>
<keyword evidence="12" id="KW-1185">Reference proteome</keyword>
<feature type="transmembrane region" description="Helical" evidence="7">
    <location>
        <begin position="118"/>
        <end position="140"/>
    </location>
</feature>
<dbReference type="AlphaFoldDB" id="A0A7D5I4G3"/>
<dbReference type="PANTHER" id="PTHR11827:SF72">
    <property type="entry name" value="GH08340P"/>
    <property type="match status" value="1"/>
</dbReference>
<keyword evidence="3" id="KW-0813">Transport</keyword>
<feature type="domain" description="Prokaryotic cation-chloride cotransporter second C-terminal subdomain" evidence="9">
    <location>
        <begin position="614"/>
        <end position="746"/>
    </location>
</feature>
<feature type="transmembrane region" description="Helical" evidence="7">
    <location>
        <begin position="30"/>
        <end position="52"/>
    </location>
</feature>
<proteinExistence type="inferred from homology"/>
<feature type="transmembrane region" description="Helical" evidence="7">
    <location>
        <begin position="292"/>
        <end position="314"/>
    </location>
</feature>
<comment type="subcellular location">
    <subcellularLocation>
        <location evidence="1">Membrane</location>
        <topology evidence="1">Multi-pass membrane protein</topology>
    </subcellularLocation>
</comment>
<dbReference type="InterPro" id="IPR004842">
    <property type="entry name" value="SLC12A_fam"/>
</dbReference>
<feature type="domain" description="Prokaryotic cation-chloride cotransporter first C-terminal subdomain" evidence="10">
    <location>
        <begin position="486"/>
        <end position="613"/>
    </location>
</feature>
<evidence type="ECO:0000259" key="8">
    <source>
        <dbReference type="Pfam" id="PF00324"/>
    </source>
</evidence>
<dbReference type="Proteomes" id="UP000509594">
    <property type="component" value="Chromosome"/>
</dbReference>
<keyword evidence="6 7" id="KW-0472">Membrane</keyword>
<evidence type="ECO:0000313" key="12">
    <source>
        <dbReference type="Proteomes" id="UP000509594"/>
    </source>
</evidence>
<feature type="transmembrane region" description="Helical" evidence="7">
    <location>
        <begin position="248"/>
        <end position="272"/>
    </location>
</feature>
<dbReference type="GeneID" id="55820956"/>
<dbReference type="Pfam" id="PF00324">
    <property type="entry name" value="AA_permease"/>
    <property type="match status" value="1"/>
</dbReference>
<evidence type="ECO:0000256" key="3">
    <source>
        <dbReference type="ARBA" id="ARBA00022448"/>
    </source>
</evidence>
<dbReference type="RefSeq" id="WP_176964659.1">
    <property type="nucleotide sequence ID" value="NZ_CP058215.1"/>
</dbReference>
<dbReference type="InterPro" id="IPR048752">
    <property type="entry name" value="CCC_C_2nd_subdom"/>
</dbReference>
<comment type="similarity">
    <text evidence="2">Belongs to the SLC12A transporter family.</text>
</comment>
<dbReference type="OrthoDB" id="43026at2157"/>
<feature type="transmembrane region" description="Helical" evidence="7">
    <location>
        <begin position="171"/>
        <end position="191"/>
    </location>
</feature>
<dbReference type="KEGG" id="mzi:HWN40_04735"/>
<evidence type="ECO:0000313" key="11">
    <source>
        <dbReference type="EMBL" id="QLC49603.1"/>
    </source>
</evidence>
<dbReference type="Gene3D" id="1.20.1740.10">
    <property type="entry name" value="Amino acid/polyamine transporter I"/>
    <property type="match status" value="1"/>
</dbReference>
<evidence type="ECO:0000259" key="10">
    <source>
        <dbReference type="Pfam" id="PF21555"/>
    </source>
</evidence>
<evidence type="ECO:0000256" key="7">
    <source>
        <dbReference type="SAM" id="Phobius"/>
    </source>
</evidence>
<name>A0A7D5I4G3_9EURY</name>
<keyword evidence="5 7" id="KW-1133">Transmembrane helix</keyword>